<dbReference type="Proteomes" id="UP000054408">
    <property type="component" value="Unassembled WGS sequence"/>
</dbReference>
<keyword evidence="1" id="KW-0472">Membrane</keyword>
<dbReference type="AlphaFoldDB" id="A0A0L0DSI1"/>
<keyword evidence="1" id="KW-1133">Transmembrane helix</keyword>
<dbReference type="EMBL" id="GL349496">
    <property type="protein sequence ID" value="KNC55167.1"/>
    <property type="molecule type" value="Genomic_DNA"/>
</dbReference>
<reference evidence="2 3" key="1">
    <citation type="submission" date="2010-05" db="EMBL/GenBank/DDBJ databases">
        <title>The Genome Sequence of Thecamonas trahens ATCC 50062.</title>
        <authorList>
            <consortium name="The Broad Institute Genome Sequencing Platform"/>
            <person name="Russ C."/>
            <person name="Cuomo C."/>
            <person name="Shea T."/>
            <person name="Young S.K."/>
            <person name="Zeng Q."/>
            <person name="Koehrsen M."/>
            <person name="Haas B."/>
            <person name="Borodovsky M."/>
            <person name="Guigo R."/>
            <person name="Alvarado L."/>
            <person name="Berlin A."/>
            <person name="Bochicchio J."/>
            <person name="Borenstein D."/>
            <person name="Chapman S."/>
            <person name="Chen Z."/>
            <person name="Freedman E."/>
            <person name="Gellesch M."/>
            <person name="Goldberg J."/>
            <person name="Griggs A."/>
            <person name="Gujja S."/>
            <person name="Heilman E."/>
            <person name="Heiman D."/>
            <person name="Hepburn T."/>
            <person name="Howarth C."/>
            <person name="Jen D."/>
            <person name="Larson L."/>
            <person name="Mehta T."/>
            <person name="Park D."/>
            <person name="Pearson M."/>
            <person name="Roberts A."/>
            <person name="Saif S."/>
            <person name="Shenoy N."/>
            <person name="Sisk P."/>
            <person name="Stolte C."/>
            <person name="Sykes S."/>
            <person name="Thomson T."/>
            <person name="Walk T."/>
            <person name="White J."/>
            <person name="Yandava C."/>
            <person name="Burger G."/>
            <person name="Gray M.W."/>
            <person name="Holland P.W.H."/>
            <person name="King N."/>
            <person name="Lang F.B.F."/>
            <person name="Roger A.J."/>
            <person name="Ruiz-Trillo I."/>
            <person name="Lander E."/>
            <person name="Nusbaum C."/>
        </authorList>
    </citation>
    <scope>NUCLEOTIDE SEQUENCE [LARGE SCALE GENOMIC DNA]</scope>
    <source>
        <strain evidence="2 3">ATCC 50062</strain>
    </source>
</reference>
<keyword evidence="3" id="KW-1185">Reference proteome</keyword>
<evidence type="ECO:0000256" key="1">
    <source>
        <dbReference type="SAM" id="Phobius"/>
    </source>
</evidence>
<feature type="transmembrane region" description="Helical" evidence="1">
    <location>
        <begin position="6"/>
        <end position="28"/>
    </location>
</feature>
<name>A0A0L0DSI1_THETB</name>
<organism evidence="2 3">
    <name type="scientific">Thecamonas trahens ATCC 50062</name>
    <dbReference type="NCBI Taxonomy" id="461836"/>
    <lineage>
        <taxon>Eukaryota</taxon>
        <taxon>Apusozoa</taxon>
        <taxon>Apusomonadida</taxon>
        <taxon>Apusomonadidae</taxon>
        <taxon>Thecamonas</taxon>
    </lineage>
</organism>
<proteinExistence type="predicted"/>
<dbReference type="RefSeq" id="XP_013753220.1">
    <property type="nucleotide sequence ID" value="XM_013897766.1"/>
</dbReference>
<protein>
    <submittedName>
        <fullName evidence="2">Uncharacterized protein</fullName>
    </submittedName>
</protein>
<accession>A0A0L0DSI1</accession>
<gene>
    <name evidence="2" type="ORF">AMSG_10778</name>
</gene>
<dbReference type="GeneID" id="25568920"/>
<evidence type="ECO:0000313" key="3">
    <source>
        <dbReference type="Proteomes" id="UP000054408"/>
    </source>
</evidence>
<sequence>MRFEAITSACGYLAYAMGLTLALGYILLGRSALPPDFMPASHCTVASLASPACLTPADMTSCALPLALAFRLELEDKPDVTATATALLPLAPHEAIACLADATLSGPCAALLHLAPRADLACAVRLPSPGQDPQVVIRRYAPRMIALLDASSAELSVADAVAAGGTITSRLLYLALLALLCREFAFMKALTCNAPPGLAPGLPRADPWLRRDD</sequence>
<evidence type="ECO:0000313" key="2">
    <source>
        <dbReference type="EMBL" id="KNC55167.1"/>
    </source>
</evidence>
<keyword evidence="1" id="KW-0812">Transmembrane</keyword>